<feature type="chain" id="PRO_5002044882" evidence="1">
    <location>
        <begin position="28"/>
        <end position="69"/>
    </location>
</feature>
<protein>
    <submittedName>
        <fullName evidence="2">Uncharacterized protein</fullName>
    </submittedName>
</protein>
<reference evidence="2" key="2">
    <citation type="journal article" date="2015" name="Data Brief">
        <title>Shoot transcriptome of the giant reed, Arundo donax.</title>
        <authorList>
            <person name="Barrero R.A."/>
            <person name="Guerrero F.D."/>
            <person name="Moolhuijzen P."/>
            <person name="Goolsby J.A."/>
            <person name="Tidwell J."/>
            <person name="Bellgard S.E."/>
            <person name="Bellgard M.I."/>
        </authorList>
    </citation>
    <scope>NUCLEOTIDE SEQUENCE</scope>
    <source>
        <tissue evidence="2">Shoot tissue taken approximately 20 cm above the soil surface</tissue>
    </source>
</reference>
<keyword evidence="1" id="KW-0732">Signal</keyword>
<feature type="signal peptide" evidence="1">
    <location>
        <begin position="1"/>
        <end position="27"/>
    </location>
</feature>
<evidence type="ECO:0000256" key="1">
    <source>
        <dbReference type="SAM" id="SignalP"/>
    </source>
</evidence>
<evidence type="ECO:0000313" key="2">
    <source>
        <dbReference type="EMBL" id="JAE21099.1"/>
    </source>
</evidence>
<organism evidence="2">
    <name type="scientific">Arundo donax</name>
    <name type="common">Giant reed</name>
    <name type="synonym">Donax arundinaceus</name>
    <dbReference type="NCBI Taxonomy" id="35708"/>
    <lineage>
        <taxon>Eukaryota</taxon>
        <taxon>Viridiplantae</taxon>
        <taxon>Streptophyta</taxon>
        <taxon>Embryophyta</taxon>
        <taxon>Tracheophyta</taxon>
        <taxon>Spermatophyta</taxon>
        <taxon>Magnoliopsida</taxon>
        <taxon>Liliopsida</taxon>
        <taxon>Poales</taxon>
        <taxon>Poaceae</taxon>
        <taxon>PACMAD clade</taxon>
        <taxon>Arundinoideae</taxon>
        <taxon>Arundineae</taxon>
        <taxon>Arundo</taxon>
    </lineage>
</organism>
<name>A0A0A9GCG6_ARUDO</name>
<dbReference type="EMBL" id="GBRH01176797">
    <property type="protein sequence ID" value="JAE21099.1"/>
    <property type="molecule type" value="Transcribed_RNA"/>
</dbReference>
<dbReference type="AlphaFoldDB" id="A0A0A9GCG6"/>
<accession>A0A0A9GCG6</accession>
<proteinExistence type="predicted"/>
<reference evidence="2" key="1">
    <citation type="submission" date="2014-09" db="EMBL/GenBank/DDBJ databases">
        <authorList>
            <person name="Magalhaes I.L.F."/>
            <person name="Oliveira U."/>
            <person name="Santos F.R."/>
            <person name="Vidigal T.H.D.A."/>
            <person name="Brescovit A.D."/>
            <person name="Santos A.J."/>
        </authorList>
    </citation>
    <scope>NUCLEOTIDE SEQUENCE</scope>
    <source>
        <tissue evidence="2">Shoot tissue taken approximately 20 cm above the soil surface</tissue>
    </source>
</reference>
<sequence length="69" mass="7773">MKIVTSKYSNLFFLFILLSMSTKIVHNSRMLEVLSAVGVPLSNKRNDLLPSTVLLGYTIATSITRDIYH</sequence>